<evidence type="ECO:0000313" key="5">
    <source>
        <dbReference type="EMBL" id="HAN23728.1"/>
    </source>
</evidence>
<dbReference type="AlphaFoldDB" id="A0A3C1KB41"/>
<gene>
    <name evidence="5" type="ORF">DCP95_04050</name>
</gene>
<organism evidence="5 6">
    <name type="scientific">Microbacterium ginsengisoli</name>
    <dbReference type="NCBI Taxonomy" id="400772"/>
    <lineage>
        <taxon>Bacteria</taxon>
        <taxon>Bacillati</taxon>
        <taxon>Actinomycetota</taxon>
        <taxon>Actinomycetes</taxon>
        <taxon>Micrococcales</taxon>
        <taxon>Microbacteriaceae</taxon>
        <taxon>Microbacterium</taxon>
    </lineage>
</organism>
<comment type="caution">
    <text evidence="5">The sequence shown here is derived from an EMBL/GenBank/DDBJ whole genome shotgun (WGS) entry which is preliminary data.</text>
</comment>
<evidence type="ECO:0000256" key="1">
    <source>
        <dbReference type="ARBA" id="ARBA00023125"/>
    </source>
</evidence>
<accession>A0A3C1KB41</accession>
<dbReference type="Gene3D" id="3.30.60.230">
    <property type="entry name" value="Lsr2, dimerization domain"/>
    <property type="match status" value="1"/>
</dbReference>
<dbReference type="InterPro" id="IPR055370">
    <property type="entry name" value="Lsr2_DNA-bd"/>
</dbReference>
<dbReference type="EMBL" id="DMNG01000068">
    <property type="protein sequence ID" value="HAN23728.1"/>
    <property type="molecule type" value="Genomic_DNA"/>
</dbReference>
<dbReference type="GO" id="GO:0016746">
    <property type="term" value="F:acyltransferase activity"/>
    <property type="evidence" value="ECO:0007669"/>
    <property type="project" value="InterPro"/>
</dbReference>
<protein>
    <submittedName>
        <fullName evidence="5">Lsr2 family protein</fullName>
    </submittedName>
</protein>
<feature type="compositionally biased region" description="Low complexity" evidence="2">
    <location>
        <begin position="57"/>
        <end position="69"/>
    </location>
</feature>
<dbReference type="Proteomes" id="UP000257479">
    <property type="component" value="Unassembled WGS sequence"/>
</dbReference>
<dbReference type="InterPro" id="IPR042261">
    <property type="entry name" value="Lsr2-like_dimerization"/>
</dbReference>
<dbReference type="RefSeq" id="WP_056210377.1">
    <property type="nucleotide sequence ID" value="NZ_DAIQHQ010000001.1"/>
</dbReference>
<dbReference type="Pfam" id="PF23359">
    <property type="entry name" value="Lsr2_DNA-bd"/>
    <property type="match status" value="1"/>
</dbReference>
<feature type="domain" description="Lsr2 dimerization" evidence="3">
    <location>
        <begin position="1"/>
        <end position="60"/>
    </location>
</feature>
<feature type="region of interest" description="Disordered" evidence="2">
    <location>
        <begin position="57"/>
        <end position="79"/>
    </location>
</feature>
<evidence type="ECO:0000313" key="6">
    <source>
        <dbReference type="Proteomes" id="UP000257479"/>
    </source>
</evidence>
<dbReference type="InterPro" id="IPR036625">
    <property type="entry name" value="E3-bd_dom_sf"/>
</dbReference>
<keyword evidence="1" id="KW-0238">DNA-binding</keyword>
<dbReference type="Gene3D" id="4.10.320.10">
    <property type="entry name" value="E3-binding domain"/>
    <property type="match status" value="1"/>
</dbReference>
<dbReference type="InterPro" id="IPR024412">
    <property type="entry name" value="Lsr2_dim_dom"/>
</dbReference>
<reference evidence="5 6" key="1">
    <citation type="journal article" date="2018" name="Nat. Biotechnol.">
        <title>A standardized bacterial taxonomy based on genome phylogeny substantially revises the tree of life.</title>
        <authorList>
            <person name="Parks D.H."/>
            <person name="Chuvochina M."/>
            <person name="Waite D.W."/>
            <person name="Rinke C."/>
            <person name="Skarshewski A."/>
            <person name="Chaumeil P.A."/>
            <person name="Hugenholtz P."/>
        </authorList>
    </citation>
    <scope>NUCLEOTIDE SEQUENCE [LARGE SCALE GENOMIC DNA]</scope>
    <source>
        <strain evidence="5">UBA9152</strain>
    </source>
</reference>
<feature type="domain" description="Lsr2 DNA-binding" evidence="4">
    <location>
        <begin position="78"/>
        <end position="113"/>
    </location>
</feature>
<dbReference type="GO" id="GO:0003677">
    <property type="term" value="F:DNA binding"/>
    <property type="evidence" value="ECO:0007669"/>
    <property type="project" value="UniProtKB-KW"/>
</dbReference>
<sequence length="114" mass="12101">MARRIVHQLVDDIDGTVLEIGEGETVNFSLDGRAYELDLSDANAAAFRDILAPYVSAGRSTSTSSASAGARKRKSAGAQRDYTAIRAWAAANGFTVSERGRVPAQVLDAYDAAH</sequence>
<evidence type="ECO:0000259" key="4">
    <source>
        <dbReference type="Pfam" id="PF23359"/>
    </source>
</evidence>
<evidence type="ECO:0000259" key="3">
    <source>
        <dbReference type="Pfam" id="PF11774"/>
    </source>
</evidence>
<proteinExistence type="predicted"/>
<dbReference type="Pfam" id="PF11774">
    <property type="entry name" value="Lsr2"/>
    <property type="match status" value="1"/>
</dbReference>
<name>A0A3C1KB41_9MICO</name>
<evidence type="ECO:0000256" key="2">
    <source>
        <dbReference type="SAM" id="MobiDB-lite"/>
    </source>
</evidence>